<evidence type="ECO:0000313" key="1">
    <source>
        <dbReference type="EMBL" id="MDM1047667.1"/>
    </source>
</evidence>
<protein>
    <recommendedName>
        <fullName evidence="3">Apea-like HEPN domain-containing protein</fullName>
    </recommendedName>
</protein>
<name>A0ABT7NKB8_9SPHI</name>
<dbReference type="Proteomes" id="UP001170954">
    <property type="component" value="Unassembled WGS sequence"/>
</dbReference>
<keyword evidence="2" id="KW-1185">Reference proteome</keyword>
<reference evidence="1" key="1">
    <citation type="submission" date="2020-06" db="EMBL/GenBank/DDBJ databases">
        <authorList>
            <person name="Dong N."/>
        </authorList>
    </citation>
    <scope>NUCLEOTIDE SEQUENCE</scope>
    <source>
        <strain evidence="1">R1692</strain>
    </source>
</reference>
<evidence type="ECO:0008006" key="3">
    <source>
        <dbReference type="Google" id="ProtNLM"/>
    </source>
</evidence>
<accession>A0ABT7NKB8</accession>
<evidence type="ECO:0000313" key="2">
    <source>
        <dbReference type="Proteomes" id="UP001170954"/>
    </source>
</evidence>
<sequence length="376" mass="44067">MEHIFRWFLPTSIRSNQKYFEFDITKYCKTFFSNDLYFEREIHFNRSYQFDRLLVEKFSNITIKIYPFTSAPMSNTNEAESIVEKEIGAFGDYQHIVSRGNLRRMQGLIIVQMSLNADISYSPNLKLEEEYDIEKIFSWNDEFENLKSAIISVANDICAFFLLGLHLTYPTHSTYHESTPPQSSGLLSFTHEGGRYIMDEHSDIMSYPILLEEKRLDILATNLGLIAQVWHKNIWSFHRFLKAVQSNYITIDSFLDLVFALESFFDKNTSTEMMRLVTSIIIANNRQDTQKIDQLLLNSFRIRNEVAHGGLHYRLYDYMPGKTKEKKKMILESFWELKNLNIALISYGIRKLIADKNPIPPSSIRFGVNDILNKLF</sequence>
<proteinExistence type="predicted"/>
<dbReference type="RefSeq" id="WP_254526860.1">
    <property type="nucleotide sequence ID" value="NZ_JACAGK010000011.1"/>
</dbReference>
<reference evidence="1" key="2">
    <citation type="journal article" date="2022" name="Sci. Total Environ.">
        <title>Prevalence, transmission, and molecular epidemiology of tet(X)-positive bacteria among humans, animals, and environmental niches in China: An epidemiological, and genomic-based study.</title>
        <authorList>
            <person name="Dong N."/>
            <person name="Zeng Y."/>
            <person name="Cai C."/>
            <person name="Sun C."/>
            <person name="Lu J."/>
            <person name="Liu C."/>
            <person name="Zhou H."/>
            <person name="Sun Q."/>
            <person name="Shu L."/>
            <person name="Wang H."/>
            <person name="Wang Y."/>
            <person name="Wang S."/>
            <person name="Wu C."/>
            <person name="Chan E.W."/>
            <person name="Chen G."/>
            <person name="Shen Z."/>
            <person name="Chen S."/>
            <person name="Zhang R."/>
        </authorList>
    </citation>
    <scope>NUCLEOTIDE SEQUENCE</scope>
    <source>
        <strain evidence="1">R1692</strain>
    </source>
</reference>
<gene>
    <name evidence="1" type="ORF">HX018_05350</name>
</gene>
<dbReference type="EMBL" id="JACAGK010000011">
    <property type="protein sequence ID" value="MDM1047667.1"/>
    <property type="molecule type" value="Genomic_DNA"/>
</dbReference>
<comment type="caution">
    <text evidence="1">The sequence shown here is derived from an EMBL/GenBank/DDBJ whole genome shotgun (WGS) entry which is preliminary data.</text>
</comment>
<organism evidence="1 2">
    <name type="scientific">Sphingobacterium hotanense</name>
    <dbReference type="NCBI Taxonomy" id="649196"/>
    <lineage>
        <taxon>Bacteria</taxon>
        <taxon>Pseudomonadati</taxon>
        <taxon>Bacteroidota</taxon>
        <taxon>Sphingobacteriia</taxon>
        <taxon>Sphingobacteriales</taxon>
        <taxon>Sphingobacteriaceae</taxon>
        <taxon>Sphingobacterium</taxon>
    </lineage>
</organism>